<accession>A0A6C0EDJ5</accession>
<feature type="transmembrane region" description="Helical" evidence="3">
    <location>
        <begin position="741"/>
        <end position="760"/>
    </location>
</feature>
<dbReference type="AlphaFoldDB" id="A0A6C0EDJ5"/>
<feature type="compositionally biased region" description="Low complexity" evidence="2">
    <location>
        <begin position="295"/>
        <end position="310"/>
    </location>
</feature>
<evidence type="ECO:0000256" key="2">
    <source>
        <dbReference type="SAM" id="MobiDB-lite"/>
    </source>
</evidence>
<evidence type="ECO:0000256" key="1">
    <source>
        <dbReference type="SAM" id="Coils"/>
    </source>
</evidence>
<dbReference type="EMBL" id="MN739767">
    <property type="protein sequence ID" value="QHT25425.1"/>
    <property type="molecule type" value="Genomic_DNA"/>
</dbReference>
<feature type="region of interest" description="Disordered" evidence="2">
    <location>
        <begin position="23"/>
        <end position="124"/>
    </location>
</feature>
<evidence type="ECO:0000313" key="4">
    <source>
        <dbReference type="EMBL" id="QHT25425.1"/>
    </source>
</evidence>
<feature type="region of interest" description="Disordered" evidence="2">
    <location>
        <begin position="284"/>
        <end position="319"/>
    </location>
</feature>
<feature type="coiled-coil region" evidence="1">
    <location>
        <begin position="228"/>
        <end position="255"/>
    </location>
</feature>
<organism evidence="4">
    <name type="scientific">viral metagenome</name>
    <dbReference type="NCBI Taxonomy" id="1070528"/>
    <lineage>
        <taxon>unclassified sequences</taxon>
        <taxon>metagenomes</taxon>
        <taxon>organismal metagenomes</taxon>
    </lineage>
</organism>
<keyword evidence="1" id="KW-0175">Coiled coil</keyword>
<name>A0A6C0EDJ5_9ZZZZ</name>
<keyword evidence="3" id="KW-0472">Membrane</keyword>
<sequence>MSGIDDDELKKLLGLLIFGGGDDGSAGVSDDGAGGVGSDAGGVGSGGVGAGGVGAGAGGVGSEAGDDAGDDGSDAGDDVSDDGGGGSDAGDAGSDAGDAGSDAGDAGSDAGDAGSDAGGVGANDTGKIIEEMEKEKEKGIQEYTNIFDAFLKIINNEATSNKKELLKVNPVIDGFLSNLSFKNMIKFYNDYEHEIVLKILYIFELYKNIIKINNEKNRVLSNVNLEKYELYKKLLIEKKNNIDELTKLANFEQAKPYLDTAIRYIFLNLDKVYNDEELYNIIEESKKIPPPPPSSSTKSSSSQDSTKLSSLPPPPPTQKEVLIIKPLTNKVQDVNNKVIDFHEGLANDKMKYALFGEQPNYTEFFKHDKSITSKEFNDVTKKKYDYIWIAGPIFINKTFNPKTDSIEILKSLLKKDGRIIFTLPTSVILDLRKKNEFNNTIKIKDLYWPFLRKPPVSNIKNYNEYQEKHNYDIFKKEIDELTTIFNQNFDYIKNDGYRMYKLKDNIEIIEGIIGKLISEQPGVVFDQSMLEGIISEIISQISLKNPGVVFDQSMLEGIISEIISQISLKIPGVVFDQSMLEGIIGQILAGTRPKPIMDSDELIKGIIGEILAGTTPTSTPKSTMDSDELFKGIIGQILAGTTPTSTPKSTMDSDELFKGIIGQILAGTTSTSLTPSPSMLSRVSSFFSKLSSLPSAIGNFITSLVKSIIINTKNLIILTTNVTSGAVVVGVGAARATVASATLIAAISLGTLLSLGYTGVSESFNLIKKIPGYIYVPRVEMNAIWNNAISAIEGNKASIKELLEYAAKGTVGIALIPFGLAIGVLYGLGLVGQEVLRKTVSTVISRPKIGIIKDHSADQEYIDSIASIHNNDNLRKRYKEDQKNEMDNLSDSVLNDTIELVESLKKHHIIDKILDEPIMYSEYNKKGPNLVADIKIIRDDSEETNDLDSSNGEIPSKNKNNYNSDIIKRILKEPDENIRDMI</sequence>
<feature type="compositionally biased region" description="Acidic residues" evidence="2">
    <location>
        <begin position="64"/>
        <end position="81"/>
    </location>
</feature>
<feature type="transmembrane region" description="Helical" evidence="3">
    <location>
        <begin position="811"/>
        <end position="831"/>
    </location>
</feature>
<reference evidence="4" key="1">
    <citation type="journal article" date="2020" name="Nature">
        <title>Giant virus diversity and host interactions through global metagenomics.</title>
        <authorList>
            <person name="Schulz F."/>
            <person name="Roux S."/>
            <person name="Paez-Espino D."/>
            <person name="Jungbluth S."/>
            <person name="Walsh D.A."/>
            <person name="Denef V.J."/>
            <person name="McMahon K.D."/>
            <person name="Konstantinidis K.T."/>
            <person name="Eloe-Fadrosh E.A."/>
            <person name="Kyrpides N.C."/>
            <person name="Woyke T."/>
        </authorList>
    </citation>
    <scope>NUCLEOTIDE SEQUENCE</scope>
    <source>
        <strain evidence="4">GVMAG-M-3300023179-152</strain>
    </source>
</reference>
<keyword evidence="3" id="KW-1133">Transmembrane helix</keyword>
<feature type="compositionally biased region" description="Gly residues" evidence="2">
    <location>
        <begin position="32"/>
        <end position="62"/>
    </location>
</feature>
<protein>
    <submittedName>
        <fullName evidence="4">Uncharacterized protein</fullName>
    </submittedName>
</protein>
<evidence type="ECO:0000256" key="3">
    <source>
        <dbReference type="SAM" id="Phobius"/>
    </source>
</evidence>
<proteinExistence type="predicted"/>
<feature type="compositionally biased region" description="Low complexity" evidence="2">
    <location>
        <begin position="89"/>
        <end position="115"/>
    </location>
</feature>
<keyword evidence="3" id="KW-0812">Transmembrane</keyword>
<feature type="transmembrane region" description="Helical" evidence="3">
    <location>
        <begin position="715"/>
        <end position="734"/>
    </location>
</feature>